<reference evidence="3 4" key="1">
    <citation type="submission" date="2019-07" db="EMBL/GenBank/DDBJ databases">
        <title>New species of Amycolatopsis and Streptomyces.</title>
        <authorList>
            <person name="Duangmal K."/>
            <person name="Teo W.F.A."/>
            <person name="Lipun K."/>
        </authorList>
    </citation>
    <scope>NUCLEOTIDE SEQUENCE [LARGE SCALE GENOMIC DNA]</scope>
    <source>
        <strain evidence="3 4">TISTR 2346</strain>
    </source>
</reference>
<feature type="region of interest" description="Disordered" evidence="1">
    <location>
        <begin position="1"/>
        <end position="44"/>
    </location>
</feature>
<keyword evidence="2" id="KW-1133">Transmembrane helix</keyword>
<proteinExistence type="predicted"/>
<protein>
    <submittedName>
        <fullName evidence="3">Uncharacterized protein</fullName>
    </submittedName>
</protein>
<dbReference type="RefSeq" id="WP_152789823.1">
    <property type="nucleotide sequence ID" value="NZ_BAABEQ010000020.1"/>
</dbReference>
<evidence type="ECO:0000313" key="4">
    <source>
        <dbReference type="Proteomes" id="UP000326979"/>
    </source>
</evidence>
<accession>A0A5N8WBM6</accession>
<dbReference type="EMBL" id="VJZE01000372">
    <property type="protein sequence ID" value="MPY44871.1"/>
    <property type="molecule type" value="Genomic_DNA"/>
</dbReference>
<keyword evidence="4" id="KW-1185">Reference proteome</keyword>
<dbReference type="OrthoDB" id="4213724at2"/>
<evidence type="ECO:0000313" key="3">
    <source>
        <dbReference type="EMBL" id="MPY44871.1"/>
    </source>
</evidence>
<feature type="compositionally biased region" description="Basic and acidic residues" evidence="1">
    <location>
        <begin position="1"/>
        <end position="14"/>
    </location>
</feature>
<keyword evidence="2" id="KW-0812">Transmembrane</keyword>
<evidence type="ECO:0000256" key="2">
    <source>
        <dbReference type="SAM" id="Phobius"/>
    </source>
</evidence>
<dbReference type="Proteomes" id="UP000326979">
    <property type="component" value="Unassembled WGS sequence"/>
</dbReference>
<gene>
    <name evidence="3" type="ORF">FNH04_34695</name>
</gene>
<sequence>MARTAEITREDKATESQPAETHAHEGAGLHLHTRTLHPPVPIPYFTREDVRSTTQSATARLPGRPSGKDLVFYGGLGALAVAGALEWPVALAVGGATWLVRGRGRETQEARGPREPREETTETQVEREPRGDTRARGTTRKNT</sequence>
<feature type="compositionally biased region" description="Basic and acidic residues" evidence="1">
    <location>
        <begin position="103"/>
        <end position="135"/>
    </location>
</feature>
<feature type="region of interest" description="Disordered" evidence="1">
    <location>
        <begin position="101"/>
        <end position="143"/>
    </location>
</feature>
<name>A0A5N8WBM6_9ACTN</name>
<comment type="caution">
    <text evidence="3">The sequence shown here is derived from an EMBL/GenBank/DDBJ whole genome shotgun (WGS) entry which is preliminary data.</text>
</comment>
<evidence type="ECO:0000256" key="1">
    <source>
        <dbReference type="SAM" id="MobiDB-lite"/>
    </source>
</evidence>
<feature type="transmembrane region" description="Helical" evidence="2">
    <location>
        <begin position="70"/>
        <end position="100"/>
    </location>
</feature>
<organism evidence="3 4">
    <name type="scientific">Streptomyces phyllanthi</name>
    <dbReference type="NCBI Taxonomy" id="1803180"/>
    <lineage>
        <taxon>Bacteria</taxon>
        <taxon>Bacillati</taxon>
        <taxon>Actinomycetota</taxon>
        <taxon>Actinomycetes</taxon>
        <taxon>Kitasatosporales</taxon>
        <taxon>Streptomycetaceae</taxon>
        <taxon>Streptomyces</taxon>
    </lineage>
</organism>
<dbReference type="AlphaFoldDB" id="A0A5N8WBM6"/>
<keyword evidence="2" id="KW-0472">Membrane</keyword>